<accession>A0ABQ1RQS9</accession>
<evidence type="ECO:0000313" key="3">
    <source>
        <dbReference type="EMBL" id="GGD78026.1"/>
    </source>
</evidence>
<dbReference type="Proteomes" id="UP000614272">
    <property type="component" value="Unassembled WGS sequence"/>
</dbReference>
<gene>
    <name evidence="3" type="primary">ptr1</name>
    <name evidence="3" type="ORF">GCM10011357_36420</name>
</gene>
<dbReference type="PANTHER" id="PTHR43639:SF1">
    <property type="entry name" value="SHORT-CHAIN DEHYDROGENASE_REDUCTASE FAMILY PROTEIN"/>
    <property type="match status" value="1"/>
</dbReference>
<dbReference type="InterPro" id="IPR036291">
    <property type="entry name" value="NAD(P)-bd_dom_sf"/>
</dbReference>
<dbReference type="PRINTS" id="PR00081">
    <property type="entry name" value="GDHRDH"/>
</dbReference>
<proteinExistence type="inferred from homology"/>
<comment type="similarity">
    <text evidence="1">Belongs to the short-chain dehydrogenases/reductases (SDR) family.</text>
</comment>
<protein>
    <submittedName>
        <fullName evidence="3">Pteridine reductase</fullName>
    </submittedName>
</protein>
<dbReference type="Gene3D" id="3.40.50.720">
    <property type="entry name" value="NAD(P)-binding Rossmann-like Domain"/>
    <property type="match status" value="1"/>
</dbReference>
<evidence type="ECO:0000256" key="1">
    <source>
        <dbReference type="ARBA" id="ARBA00006484"/>
    </source>
</evidence>
<dbReference type="Pfam" id="PF13561">
    <property type="entry name" value="adh_short_C2"/>
    <property type="match status" value="1"/>
</dbReference>
<dbReference type="InterPro" id="IPR002347">
    <property type="entry name" value="SDR_fam"/>
</dbReference>
<dbReference type="RefSeq" id="WP_099036389.1">
    <property type="nucleotide sequence ID" value="NZ_BMGJ01000021.1"/>
</dbReference>
<dbReference type="PANTHER" id="PTHR43639">
    <property type="entry name" value="OXIDOREDUCTASE, SHORT-CHAIN DEHYDROGENASE/REDUCTASE FAMILY (AFU_ORTHOLOGUE AFUA_5G02870)"/>
    <property type="match status" value="1"/>
</dbReference>
<evidence type="ECO:0000313" key="4">
    <source>
        <dbReference type="Proteomes" id="UP000614272"/>
    </source>
</evidence>
<dbReference type="PRINTS" id="PR00080">
    <property type="entry name" value="SDRFAMILY"/>
</dbReference>
<keyword evidence="2" id="KW-0560">Oxidoreductase</keyword>
<reference evidence="4" key="1">
    <citation type="journal article" date="2019" name="Int. J. Syst. Evol. Microbiol.">
        <title>The Global Catalogue of Microorganisms (GCM) 10K type strain sequencing project: providing services to taxonomists for standard genome sequencing and annotation.</title>
        <authorList>
            <consortium name="The Broad Institute Genomics Platform"/>
            <consortium name="The Broad Institute Genome Sequencing Center for Infectious Disease"/>
            <person name="Wu L."/>
            <person name="Ma J."/>
        </authorList>
    </citation>
    <scope>NUCLEOTIDE SEQUENCE [LARGE SCALE GENOMIC DNA]</scope>
    <source>
        <strain evidence="4">CGMCC 1.12923</strain>
    </source>
</reference>
<keyword evidence="4" id="KW-1185">Reference proteome</keyword>
<dbReference type="InterPro" id="IPR020904">
    <property type="entry name" value="Sc_DH/Rdtase_CS"/>
</dbReference>
<name>A0ABQ1RQS9_9ALTE</name>
<evidence type="ECO:0000256" key="2">
    <source>
        <dbReference type="ARBA" id="ARBA00023002"/>
    </source>
</evidence>
<dbReference type="NCBIfam" id="NF006598">
    <property type="entry name" value="PRK09135.1"/>
    <property type="match status" value="1"/>
</dbReference>
<dbReference type="SUPFAM" id="SSF51735">
    <property type="entry name" value="NAD(P)-binding Rossmann-fold domains"/>
    <property type="match status" value="1"/>
</dbReference>
<sequence>MQTQQKVIFISGSAKRLGAAIARFLHQQGYRIVLHCQHSLDDARTLQNELNEQRAGSVALVIGDLCNHDDLRRLSTEILAAFGRLDGLINNASGFYPTPVGHIEEQDWNNLMGSNAMAPLFLSQALSGELKRRQGTIINMVDIHAMRPLQQHTVYCMAKAALVNMTESLAVELAPDVRVNAIAPGAILWPSSEVPEQQKHDVLEKVPMQRLGDTDDITEAVNFLINANYVTGQILKVDGGRSLSGNGPF</sequence>
<dbReference type="EMBL" id="BMGJ01000021">
    <property type="protein sequence ID" value="GGD78026.1"/>
    <property type="molecule type" value="Genomic_DNA"/>
</dbReference>
<dbReference type="PROSITE" id="PS00061">
    <property type="entry name" value="ADH_SHORT"/>
    <property type="match status" value="1"/>
</dbReference>
<organism evidence="3 4">
    <name type="scientific">Lacimicrobium alkaliphilum</name>
    <dbReference type="NCBI Taxonomy" id="1526571"/>
    <lineage>
        <taxon>Bacteria</taxon>
        <taxon>Pseudomonadati</taxon>
        <taxon>Pseudomonadota</taxon>
        <taxon>Gammaproteobacteria</taxon>
        <taxon>Alteromonadales</taxon>
        <taxon>Alteromonadaceae</taxon>
        <taxon>Lacimicrobium</taxon>
    </lineage>
</organism>
<comment type="caution">
    <text evidence="3">The sequence shown here is derived from an EMBL/GenBank/DDBJ whole genome shotgun (WGS) entry which is preliminary data.</text>
</comment>